<comment type="caution">
    <text evidence="1">The sequence shown here is derived from an EMBL/GenBank/DDBJ whole genome shotgun (WGS) entry which is preliminary data.</text>
</comment>
<name>A0ABP6NP02_9ACTN</name>
<reference evidence="2" key="1">
    <citation type="journal article" date="2019" name="Int. J. Syst. Evol. Microbiol.">
        <title>The Global Catalogue of Microorganisms (GCM) 10K type strain sequencing project: providing services to taxonomists for standard genome sequencing and annotation.</title>
        <authorList>
            <consortium name="The Broad Institute Genomics Platform"/>
            <consortium name="The Broad Institute Genome Sequencing Center for Infectious Disease"/>
            <person name="Wu L."/>
            <person name="Ma J."/>
        </authorList>
    </citation>
    <scope>NUCLEOTIDE SEQUENCE [LARGE SCALE GENOMIC DNA]</scope>
    <source>
        <strain evidence="2">JCM 9092</strain>
    </source>
</reference>
<dbReference type="EMBL" id="BAAAUG010000233">
    <property type="protein sequence ID" value="GAA3152978.1"/>
    <property type="molecule type" value="Genomic_DNA"/>
</dbReference>
<keyword evidence="2" id="KW-1185">Reference proteome</keyword>
<dbReference type="RefSeq" id="WP_344530798.1">
    <property type="nucleotide sequence ID" value="NZ_BAAAUG010000233.1"/>
</dbReference>
<evidence type="ECO:0000313" key="1">
    <source>
        <dbReference type="EMBL" id="GAA3152978.1"/>
    </source>
</evidence>
<proteinExistence type="predicted"/>
<gene>
    <name evidence="1" type="ORF">GCM10010449_83650</name>
</gene>
<evidence type="ECO:0008006" key="3">
    <source>
        <dbReference type="Google" id="ProtNLM"/>
    </source>
</evidence>
<accession>A0ABP6NP02</accession>
<protein>
    <recommendedName>
        <fullName evidence="3">Transposase</fullName>
    </recommendedName>
</protein>
<dbReference type="Proteomes" id="UP001501637">
    <property type="component" value="Unassembled WGS sequence"/>
</dbReference>
<sequence length="69" mass="7676">MKPLQKAKVFVFLTRHPALRRAYRTPAPTARQLAKDPNVHWTNTTFDHSPDYDAVQNLAACEAPTASAA</sequence>
<evidence type="ECO:0000313" key="2">
    <source>
        <dbReference type="Proteomes" id="UP001501637"/>
    </source>
</evidence>
<organism evidence="1 2">
    <name type="scientific">Streptomyces rectiviolaceus</name>
    <dbReference type="NCBI Taxonomy" id="332591"/>
    <lineage>
        <taxon>Bacteria</taxon>
        <taxon>Bacillati</taxon>
        <taxon>Actinomycetota</taxon>
        <taxon>Actinomycetes</taxon>
        <taxon>Kitasatosporales</taxon>
        <taxon>Streptomycetaceae</taxon>
        <taxon>Streptomyces</taxon>
    </lineage>
</organism>